<evidence type="ECO:0000313" key="2">
    <source>
        <dbReference type="Proteomes" id="UP001596407"/>
    </source>
</evidence>
<name>A0ABD5WJK2_9EURY</name>
<evidence type="ECO:0000313" key="1">
    <source>
        <dbReference type="EMBL" id="MFC7080701.1"/>
    </source>
</evidence>
<dbReference type="AlphaFoldDB" id="A0ABD5WJK2"/>
<comment type="caution">
    <text evidence="1">The sequence shown here is derived from an EMBL/GenBank/DDBJ whole genome shotgun (WGS) entry which is preliminary data.</text>
</comment>
<protein>
    <submittedName>
        <fullName evidence="1">Uncharacterized protein</fullName>
    </submittedName>
</protein>
<keyword evidence="2" id="KW-1185">Reference proteome</keyword>
<dbReference type="RefSeq" id="WP_382209834.1">
    <property type="nucleotide sequence ID" value="NZ_JBHSZH010000005.1"/>
</dbReference>
<dbReference type="EMBL" id="JBHSZH010000005">
    <property type="protein sequence ID" value="MFC7080701.1"/>
    <property type="molecule type" value="Genomic_DNA"/>
</dbReference>
<proteinExistence type="predicted"/>
<reference evidence="1 2" key="1">
    <citation type="journal article" date="2019" name="Int. J. Syst. Evol. Microbiol.">
        <title>The Global Catalogue of Microorganisms (GCM) 10K type strain sequencing project: providing services to taxonomists for standard genome sequencing and annotation.</title>
        <authorList>
            <consortium name="The Broad Institute Genomics Platform"/>
            <consortium name="The Broad Institute Genome Sequencing Center for Infectious Disease"/>
            <person name="Wu L."/>
            <person name="Ma J."/>
        </authorList>
    </citation>
    <scope>NUCLEOTIDE SEQUENCE [LARGE SCALE GENOMIC DNA]</scope>
    <source>
        <strain evidence="1 2">DT72</strain>
    </source>
</reference>
<organism evidence="1 2">
    <name type="scientific">Halorussus caseinilyticus</name>
    <dbReference type="NCBI Taxonomy" id="3034025"/>
    <lineage>
        <taxon>Archaea</taxon>
        <taxon>Methanobacteriati</taxon>
        <taxon>Methanobacteriota</taxon>
        <taxon>Stenosarchaea group</taxon>
        <taxon>Halobacteria</taxon>
        <taxon>Halobacteriales</taxon>
        <taxon>Haladaptataceae</taxon>
        <taxon>Halorussus</taxon>
    </lineage>
</organism>
<sequence length="88" mass="9104">MELKPVEAVASAGMWATEGGRNPLGRQSRIVAVAESVVARAVEASLALAGFAAFYGLERLARESRSPETVGGARTETTAGYAAVLLLV</sequence>
<accession>A0ABD5WJK2</accession>
<dbReference type="Proteomes" id="UP001596407">
    <property type="component" value="Unassembled WGS sequence"/>
</dbReference>
<gene>
    <name evidence="1" type="ORF">ACFQJ6_11865</name>
</gene>